<reference evidence="1 2" key="1">
    <citation type="submission" date="2020-04" db="EMBL/GenBank/DDBJ databases">
        <title>MicrobeNet Type strains.</title>
        <authorList>
            <person name="Nicholson A.C."/>
        </authorList>
    </citation>
    <scope>NUCLEOTIDE SEQUENCE [LARGE SCALE GENOMIC DNA]</scope>
    <source>
        <strain evidence="1 2">DSM 40738</strain>
    </source>
</reference>
<accession>A0AA44DD37</accession>
<organism evidence="1 2">
    <name type="scientific">Streptomyces somaliensis (strain ATCC 33201 / DSM 40738 / JCM 12659 / KCTC 9044 / NCTC 11332 / NRRL B-12077 / IP 733)</name>
    <dbReference type="NCBI Taxonomy" id="1134445"/>
    <lineage>
        <taxon>Bacteria</taxon>
        <taxon>Bacillati</taxon>
        <taxon>Actinomycetota</taxon>
        <taxon>Actinomycetes</taxon>
        <taxon>Kitasatosporales</taxon>
        <taxon>Streptomycetaceae</taxon>
        <taxon>Streptomyces</taxon>
    </lineage>
</organism>
<dbReference type="EMBL" id="JAAXOU010000067">
    <property type="protein sequence ID" value="NKY14279.1"/>
    <property type="molecule type" value="Genomic_DNA"/>
</dbReference>
<sequence length="184" mass="19673">MEQRVEESITWVATAGERAFTDGTWPLPSAPSVQQGIAEWKNRGAAWLRPGVLFGAVIIREELVHAALALDDPVKCAPPLAESLEGGPVFYSRDRFPDQGSYTALVPPSVAMTWQVEGSMSHPYRALLLVPAPDVIEPQKAGPWWVVPLDGPGLLCPPDRLAALVSLGVAATREPTGEEGDGDA</sequence>
<dbReference type="AlphaFoldDB" id="A0AA44DD37"/>
<dbReference type="Proteomes" id="UP000570003">
    <property type="component" value="Unassembled WGS sequence"/>
</dbReference>
<dbReference type="RefSeq" id="WP_168438505.1">
    <property type="nucleotide sequence ID" value="NZ_JAAXOU010000067.1"/>
</dbReference>
<evidence type="ECO:0000313" key="1">
    <source>
        <dbReference type="EMBL" id="NKY14279.1"/>
    </source>
</evidence>
<keyword evidence="2" id="KW-1185">Reference proteome</keyword>
<evidence type="ECO:0000313" key="2">
    <source>
        <dbReference type="Proteomes" id="UP000570003"/>
    </source>
</evidence>
<gene>
    <name evidence="1" type="ORF">HGA06_08905</name>
</gene>
<comment type="caution">
    <text evidence="1">The sequence shown here is derived from an EMBL/GenBank/DDBJ whole genome shotgun (WGS) entry which is preliminary data.</text>
</comment>
<name>A0AA44DD37_STRE0</name>
<protein>
    <submittedName>
        <fullName evidence="1">Uncharacterized protein</fullName>
    </submittedName>
</protein>
<proteinExistence type="predicted"/>